<dbReference type="KEGG" id="pdm:ADU72_1073"/>
<dbReference type="GeneID" id="57276428"/>
<gene>
    <name evidence="1" type="ORF">ADU70_1622</name>
    <name evidence="2" type="ORF">ADU72_1073</name>
</gene>
<dbReference type="Proteomes" id="UP000076405">
    <property type="component" value="Chromosome"/>
</dbReference>
<dbReference type="AlphaFoldDB" id="A0A0R2HKY5"/>
<protein>
    <submittedName>
        <fullName evidence="1">Uncharacterized protein</fullName>
    </submittedName>
</protein>
<name>A0A0R2HKY5_9LACO</name>
<dbReference type="EMBL" id="CP012288">
    <property type="protein sequence ID" value="AMV67006.1"/>
    <property type="molecule type" value="Genomic_DNA"/>
</dbReference>
<dbReference type="OrthoDB" id="2329732at2"/>
<dbReference type="Proteomes" id="UP000076244">
    <property type="component" value="Chromosome"/>
</dbReference>
<dbReference type="RefSeq" id="WP_046871362.1">
    <property type="nucleotide sequence ID" value="NZ_BAAAXI010000186.1"/>
</dbReference>
<evidence type="ECO:0000313" key="4">
    <source>
        <dbReference type="Proteomes" id="UP000076405"/>
    </source>
</evidence>
<reference evidence="3 4" key="1">
    <citation type="journal article" date="2016" name="PLoS ONE">
        <title>The Identification of Novel Diagnostic Marker Genes for the Detection of Beer Spoiling Pediococcus damnosus Strains Using the BlAst Diagnostic Gene findEr.</title>
        <authorList>
            <person name="Behr J."/>
            <person name="Geissler A.J."/>
            <person name="Schmid J."/>
            <person name="Zehe A."/>
            <person name="Vogel R.F."/>
        </authorList>
    </citation>
    <scope>NUCLEOTIDE SEQUENCE [LARGE SCALE GENOMIC DNA]</scope>
    <source>
        <strain evidence="1 4">TMW 2.1533</strain>
        <strain evidence="2 3">TMW 2.1535</strain>
    </source>
</reference>
<accession>A0A0R2HKY5</accession>
<keyword evidence="3" id="KW-1185">Reference proteome</keyword>
<organism evidence="1 4">
    <name type="scientific">Pediococcus damnosus</name>
    <dbReference type="NCBI Taxonomy" id="51663"/>
    <lineage>
        <taxon>Bacteria</taxon>
        <taxon>Bacillati</taxon>
        <taxon>Bacillota</taxon>
        <taxon>Bacilli</taxon>
        <taxon>Lactobacillales</taxon>
        <taxon>Lactobacillaceae</taxon>
        <taxon>Pediococcus</taxon>
    </lineage>
</organism>
<evidence type="ECO:0000313" key="2">
    <source>
        <dbReference type="EMBL" id="AMV67006.1"/>
    </source>
</evidence>
<evidence type="ECO:0000313" key="1">
    <source>
        <dbReference type="EMBL" id="AMV63102.1"/>
    </source>
</evidence>
<evidence type="ECO:0000313" key="3">
    <source>
        <dbReference type="Proteomes" id="UP000076244"/>
    </source>
</evidence>
<sequence>MSEISNAFSTPAWGSVPENILLLNNRVMDVKTVKVNENTFPNQGMFAHLFKKGVLVSIEANGIQLKQDGNLKIDLKSKDLKRLVIFLDKSYAQNQLPTNGPRYRTVINIQTKADNYYWRVFGVHAGKYLVDHPNVVAGVHIEDPMNIKQFQGNDDNELMKQVSKLGYKSLVKETEFEFLDKDTPFHK</sequence>
<proteinExistence type="predicted"/>
<dbReference type="EMBL" id="CP012275">
    <property type="protein sequence ID" value="AMV63102.1"/>
    <property type="molecule type" value="Genomic_DNA"/>
</dbReference>